<keyword evidence="1" id="KW-0805">Transcription regulation</keyword>
<evidence type="ECO:0000256" key="1">
    <source>
        <dbReference type="ARBA" id="ARBA00023015"/>
    </source>
</evidence>
<proteinExistence type="predicted"/>
<evidence type="ECO:0000313" key="6">
    <source>
        <dbReference type="EMBL" id="MFC5910504.1"/>
    </source>
</evidence>
<dbReference type="PROSITE" id="PS50977">
    <property type="entry name" value="HTH_TETR_2"/>
    <property type="match status" value="1"/>
</dbReference>
<name>A0ABW1GA40_9ACTN</name>
<evidence type="ECO:0000313" key="7">
    <source>
        <dbReference type="Proteomes" id="UP001596174"/>
    </source>
</evidence>
<dbReference type="PROSITE" id="PS01081">
    <property type="entry name" value="HTH_TETR_1"/>
    <property type="match status" value="1"/>
</dbReference>
<dbReference type="EMBL" id="JBHSQJ010000122">
    <property type="protein sequence ID" value="MFC5910504.1"/>
    <property type="molecule type" value="Genomic_DNA"/>
</dbReference>
<evidence type="ECO:0000256" key="2">
    <source>
        <dbReference type="ARBA" id="ARBA00023125"/>
    </source>
</evidence>
<evidence type="ECO:0000256" key="4">
    <source>
        <dbReference type="PROSITE-ProRule" id="PRU00335"/>
    </source>
</evidence>
<protein>
    <submittedName>
        <fullName evidence="6">TetR/AcrR family transcriptional regulator</fullName>
    </submittedName>
</protein>
<dbReference type="InterPro" id="IPR011075">
    <property type="entry name" value="TetR_C"/>
</dbReference>
<dbReference type="PANTHER" id="PTHR30055:SF149">
    <property type="entry name" value="TETR-FAMILY TRANSCRIPTIONAL REGULATOR"/>
    <property type="match status" value="1"/>
</dbReference>
<evidence type="ECO:0000259" key="5">
    <source>
        <dbReference type="PROSITE" id="PS50977"/>
    </source>
</evidence>
<keyword evidence="3" id="KW-0804">Transcription</keyword>
<dbReference type="Gene3D" id="1.10.10.60">
    <property type="entry name" value="Homeodomain-like"/>
    <property type="match status" value="1"/>
</dbReference>
<dbReference type="InterPro" id="IPR009057">
    <property type="entry name" value="Homeodomain-like_sf"/>
</dbReference>
<dbReference type="PANTHER" id="PTHR30055">
    <property type="entry name" value="HTH-TYPE TRANSCRIPTIONAL REGULATOR RUTR"/>
    <property type="match status" value="1"/>
</dbReference>
<dbReference type="InterPro" id="IPR023772">
    <property type="entry name" value="DNA-bd_HTH_TetR-type_CS"/>
</dbReference>
<dbReference type="RefSeq" id="WP_380587798.1">
    <property type="nucleotide sequence ID" value="NZ_JBHSQJ010000122.1"/>
</dbReference>
<dbReference type="PRINTS" id="PR00455">
    <property type="entry name" value="HTHTETR"/>
</dbReference>
<evidence type="ECO:0000256" key="3">
    <source>
        <dbReference type="ARBA" id="ARBA00023163"/>
    </source>
</evidence>
<feature type="DNA-binding region" description="H-T-H motif" evidence="4">
    <location>
        <begin position="41"/>
        <end position="60"/>
    </location>
</feature>
<dbReference type="SUPFAM" id="SSF46689">
    <property type="entry name" value="Homeodomain-like"/>
    <property type="match status" value="1"/>
</dbReference>
<keyword evidence="2 4" id="KW-0238">DNA-binding</keyword>
<dbReference type="InterPro" id="IPR036271">
    <property type="entry name" value="Tet_transcr_reg_TetR-rel_C_sf"/>
</dbReference>
<dbReference type="SUPFAM" id="SSF48498">
    <property type="entry name" value="Tetracyclin repressor-like, C-terminal domain"/>
    <property type="match status" value="1"/>
</dbReference>
<dbReference type="InterPro" id="IPR001647">
    <property type="entry name" value="HTH_TetR"/>
</dbReference>
<dbReference type="Proteomes" id="UP001596174">
    <property type="component" value="Unassembled WGS sequence"/>
</dbReference>
<comment type="caution">
    <text evidence="6">The sequence shown here is derived from an EMBL/GenBank/DDBJ whole genome shotgun (WGS) entry which is preliminary data.</text>
</comment>
<sequence>MNTTTAKPPVPRRGRLSADREREILEAALALVAERGYARVTMQDIATASRSSTATLYRRWSNKAHLVAAALERERPLAPPEVDTGTLRSDLEVLCHHIRQSLHGMAAGIGTLTHQALAEPELGQAVHRSLVESATRSLRTVLARYVRSGVIAADNPSLDLVDGILLGSALTEQLRLHRDPELCRRIVQHVLLPLLTPQQNP</sequence>
<feature type="domain" description="HTH tetR-type" evidence="5">
    <location>
        <begin position="18"/>
        <end position="78"/>
    </location>
</feature>
<keyword evidence="7" id="KW-1185">Reference proteome</keyword>
<dbReference type="Pfam" id="PF00440">
    <property type="entry name" value="TetR_N"/>
    <property type="match status" value="1"/>
</dbReference>
<dbReference type="Gene3D" id="1.10.357.10">
    <property type="entry name" value="Tetracycline Repressor, domain 2"/>
    <property type="match status" value="1"/>
</dbReference>
<organism evidence="6 7">
    <name type="scientific">Streptacidiphilus monticola</name>
    <dbReference type="NCBI Taxonomy" id="2161674"/>
    <lineage>
        <taxon>Bacteria</taxon>
        <taxon>Bacillati</taxon>
        <taxon>Actinomycetota</taxon>
        <taxon>Actinomycetes</taxon>
        <taxon>Kitasatosporales</taxon>
        <taxon>Streptomycetaceae</taxon>
        <taxon>Streptacidiphilus</taxon>
    </lineage>
</organism>
<dbReference type="Pfam" id="PF16859">
    <property type="entry name" value="TetR_C_11"/>
    <property type="match status" value="1"/>
</dbReference>
<reference evidence="7" key="1">
    <citation type="journal article" date="2019" name="Int. J. Syst. Evol. Microbiol.">
        <title>The Global Catalogue of Microorganisms (GCM) 10K type strain sequencing project: providing services to taxonomists for standard genome sequencing and annotation.</title>
        <authorList>
            <consortium name="The Broad Institute Genomics Platform"/>
            <consortium name="The Broad Institute Genome Sequencing Center for Infectious Disease"/>
            <person name="Wu L."/>
            <person name="Ma J."/>
        </authorList>
    </citation>
    <scope>NUCLEOTIDE SEQUENCE [LARGE SCALE GENOMIC DNA]</scope>
    <source>
        <strain evidence="7">JCM 4816</strain>
    </source>
</reference>
<gene>
    <name evidence="6" type="ORF">ACFP3V_25215</name>
</gene>
<accession>A0ABW1GA40</accession>
<dbReference type="InterPro" id="IPR050109">
    <property type="entry name" value="HTH-type_TetR-like_transc_reg"/>
</dbReference>